<keyword evidence="9" id="KW-1185">Reference proteome</keyword>
<keyword evidence="3 6" id="KW-0249">Electron transport</keyword>
<keyword evidence="4" id="KW-1015">Disulfide bond</keyword>
<dbReference type="GO" id="GO:0034599">
    <property type="term" value="P:cellular response to oxidative stress"/>
    <property type="evidence" value="ECO:0007669"/>
    <property type="project" value="TreeGrafter"/>
</dbReference>
<dbReference type="AlphaFoldDB" id="A0A2S7ENS3"/>
<keyword evidence="2 6" id="KW-0813">Transport</keyword>
<protein>
    <recommendedName>
        <fullName evidence="6">Glutaredoxin</fullName>
    </recommendedName>
</protein>
<dbReference type="InterPro" id="IPR011900">
    <property type="entry name" value="GRX_bact"/>
</dbReference>
<evidence type="ECO:0000256" key="3">
    <source>
        <dbReference type="ARBA" id="ARBA00022982"/>
    </source>
</evidence>
<dbReference type="EMBL" id="MDEJ01000058">
    <property type="protein sequence ID" value="PPU93423.1"/>
    <property type="molecule type" value="Genomic_DNA"/>
</dbReference>
<keyword evidence="5 6" id="KW-0676">Redox-active center</keyword>
<dbReference type="PROSITE" id="PS51354">
    <property type="entry name" value="GLUTAREDOXIN_2"/>
    <property type="match status" value="1"/>
</dbReference>
<dbReference type="CDD" id="cd03418">
    <property type="entry name" value="GRX_GRXb_1_3_like"/>
    <property type="match status" value="1"/>
</dbReference>
<evidence type="ECO:0000256" key="1">
    <source>
        <dbReference type="ARBA" id="ARBA00007787"/>
    </source>
</evidence>
<dbReference type="GO" id="GO:0005737">
    <property type="term" value="C:cytoplasm"/>
    <property type="evidence" value="ECO:0007669"/>
    <property type="project" value="TreeGrafter"/>
</dbReference>
<comment type="similarity">
    <text evidence="1 6">Belongs to the glutaredoxin family.</text>
</comment>
<evidence type="ECO:0000256" key="6">
    <source>
        <dbReference type="RuleBase" id="RU364065"/>
    </source>
</evidence>
<evidence type="ECO:0000256" key="4">
    <source>
        <dbReference type="ARBA" id="ARBA00023157"/>
    </source>
</evidence>
<dbReference type="SUPFAM" id="SSF52833">
    <property type="entry name" value="Thioredoxin-like"/>
    <property type="match status" value="1"/>
</dbReference>
<comment type="caution">
    <text evidence="8">The sequence shown here is derived from an EMBL/GenBank/DDBJ whole genome shotgun (WGS) entry which is preliminary data.</text>
</comment>
<dbReference type="GO" id="GO:0045454">
    <property type="term" value="P:cell redox homeostasis"/>
    <property type="evidence" value="ECO:0007669"/>
    <property type="project" value="InterPro"/>
</dbReference>
<dbReference type="InterPro" id="IPR036249">
    <property type="entry name" value="Thioredoxin-like_sf"/>
</dbReference>
<dbReference type="Gene3D" id="3.40.30.10">
    <property type="entry name" value="Glutaredoxin"/>
    <property type="match status" value="1"/>
</dbReference>
<dbReference type="PRINTS" id="PR00160">
    <property type="entry name" value="GLUTAREDOXIN"/>
</dbReference>
<evidence type="ECO:0000256" key="2">
    <source>
        <dbReference type="ARBA" id="ARBA00022448"/>
    </source>
</evidence>
<evidence type="ECO:0000313" key="9">
    <source>
        <dbReference type="Proteomes" id="UP000239939"/>
    </source>
</evidence>
<dbReference type="OrthoDB" id="9814618at2"/>
<dbReference type="InterPro" id="IPR011767">
    <property type="entry name" value="GLR_AS"/>
</dbReference>
<dbReference type="InterPro" id="IPR002109">
    <property type="entry name" value="Glutaredoxin"/>
</dbReference>
<dbReference type="NCBIfam" id="TIGR02181">
    <property type="entry name" value="GRX_bact"/>
    <property type="match status" value="1"/>
</dbReference>
<evidence type="ECO:0000259" key="7">
    <source>
        <dbReference type="Pfam" id="PF00462"/>
    </source>
</evidence>
<proteinExistence type="inferred from homology"/>
<comment type="function">
    <text evidence="6">Has a glutathione-disulfide oxidoreductase activity in the presence of NADPH and glutathione reductase. Reduces low molecular weight disulfides and proteins.</text>
</comment>
<dbReference type="Proteomes" id="UP000239939">
    <property type="component" value="Unassembled WGS sequence"/>
</dbReference>
<sequence>MRAARRNGVNRQLIHSVAVTTWKFQSAGPMCQSFRQTTEFPVSQDPNVQDAATGPQITLYSSAICPYCVAAKNFLKSKGRTWTEVRIDLDPAERNKMVALAKRTSVPQIFVGDVHVGGYDDMMAMHRAGKLEPLLAGATGGQT</sequence>
<evidence type="ECO:0000256" key="5">
    <source>
        <dbReference type="ARBA" id="ARBA00023284"/>
    </source>
</evidence>
<dbReference type="PANTHER" id="PTHR45694:SF18">
    <property type="entry name" value="GLUTAREDOXIN-1-RELATED"/>
    <property type="match status" value="1"/>
</dbReference>
<name>A0A2S7ENS3_9XANT</name>
<dbReference type="GO" id="GO:0015038">
    <property type="term" value="F:glutathione disulfide oxidoreductase activity"/>
    <property type="evidence" value="ECO:0007669"/>
    <property type="project" value="UniProtKB-UniRule"/>
</dbReference>
<gene>
    <name evidence="8" type="primary">grxC</name>
    <name evidence="8" type="ORF">XpopCFBP1817_10970</name>
</gene>
<feature type="domain" description="Glutaredoxin" evidence="7">
    <location>
        <begin position="57"/>
        <end position="116"/>
    </location>
</feature>
<dbReference type="PROSITE" id="PS00195">
    <property type="entry name" value="GLUTAREDOXIN_1"/>
    <property type="match status" value="1"/>
</dbReference>
<organism evidence="8 9">
    <name type="scientific">Xanthomonas populi</name>
    <dbReference type="NCBI Taxonomy" id="53414"/>
    <lineage>
        <taxon>Bacteria</taxon>
        <taxon>Pseudomonadati</taxon>
        <taxon>Pseudomonadota</taxon>
        <taxon>Gammaproteobacteria</taxon>
        <taxon>Lysobacterales</taxon>
        <taxon>Lysobacteraceae</taxon>
        <taxon>Xanthomonas</taxon>
    </lineage>
</organism>
<dbReference type="PANTHER" id="PTHR45694">
    <property type="entry name" value="GLUTAREDOXIN 2"/>
    <property type="match status" value="1"/>
</dbReference>
<accession>A0A2S7ENS3</accession>
<evidence type="ECO:0000313" key="8">
    <source>
        <dbReference type="EMBL" id="PPU93423.1"/>
    </source>
</evidence>
<dbReference type="InterPro" id="IPR014025">
    <property type="entry name" value="Glutaredoxin_subgr"/>
</dbReference>
<reference evidence="9" key="1">
    <citation type="submission" date="2016-08" db="EMBL/GenBank/DDBJ databases">
        <authorList>
            <person name="Merda D."/>
            <person name="Briand M."/>
            <person name="Taghouti G."/>
            <person name="Carrere S."/>
            <person name="Gouzy J."/>
            <person name="Portier P."/>
            <person name="Jacques M.-A."/>
            <person name="Fischer-Le Saux M."/>
        </authorList>
    </citation>
    <scope>NUCLEOTIDE SEQUENCE [LARGE SCALE GENOMIC DNA]</scope>
    <source>
        <strain evidence="9">CFBP1817</strain>
    </source>
</reference>
<keyword evidence="6" id="KW-0963">Cytoplasm</keyword>
<dbReference type="Pfam" id="PF00462">
    <property type="entry name" value="Glutaredoxin"/>
    <property type="match status" value="1"/>
</dbReference>